<sequence length="152" mass="17488">MAQSGKLEVDLEIQAPAEKYYHIFKIQSHHLPNIASNNVKGVDLHEGDWDKEGSIKTWKYTVEGREETYKEKIEVDDQKKSVTLVGLDGDVFKNYKNWKATFQATPEDDKSCVVKHILQYEKLNENVPEPHAYLDFMVKVTQDIAAHLVKQA</sequence>
<proteinExistence type="predicted"/>
<keyword evidence="2" id="KW-1185">Reference proteome</keyword>
<dbReference type="EMBL" id="CM047902">
    <property type="protein sequence ID" value="KAJ0094395.1"/>
    <property type="molecule type" value="Genomic_DNA"/>
</dbReference>
<dbReference type="Proteomes" id="UP001164250">
    <property type="component" value="Chromosome 6"/>
</dbReference>
<name>A0ACC1B601_9ROSI</name>
<reference evidence="2" key="1">
    <citation type="journal article" date="2023" name="G3 (Bethesda)">
        <title>Genome assembly and association tests identify interacting loci associated with vigor, precocity, and sex in interspecific pistachio rootstocks.</title>
        <authorList>
            <person name="Palmer W."/>
            <person name="Jacygrad E."/>
            <person name="Sagayaradj S."/>
            <person name="Cavanaugh K."/>
            <person name="Han R."/>
            <person name="Bertier L."/>
            <person name="Beede B."/>
            <person name="Kafkas S."/>
            <person name="Golino D."/>
            <person name="Preece J."/>
            <person name="Michelmore R."/>
        </authorList>
    </citation>
    <scope>NUCLEOTIDE SEQUENCE [LARGE SCALE GENOMIC DNA]</scope>
</reference>
<comment type="caution">
    <text evidence="1">The sequence shown here is derived from an EMBL/GenBank/DDBJ whole genome shotgun (WGS) entry which is preliminary data.</text>
</comment>
<evidence type="ECO:0000313" key="2">
    <source>
        <dbReference type="Proteomes" id="UP001164250"/>
    </source>
</evidence>
<protein>
    <submittedName>
        <fullName evidence="1">Uncharacterized protein</fullName>
    </submittedName>
</protein>
<evidence type="ECO:0000313" key="1">
    <source>
        <dbReference type="EMBL" id="KAJ0094395.1"/>
    </source>
</evidence>
<accession>A0ACC1B601</accession>
<gene>
    <name evidence="1" type="ORF">Patl1_15431</name>
</gene>
<organism evidence="1 2">
    <name type="scientific">Pistacia atlantica</name>
    <dbReference type="NCBI Taxonomy" id="434234"/>
    <lineage>
        <taxon>Eukaryota</taxon>
        <taxon>Viridiplantae</taxon>
        <taxon>Streptophyta</taxon>
        <taxon>Embryophyta</taxon>
        <taxon>Tracheophyta</taxon>
        <taxon>Spermatophyta</taxon>
        <taxon>Magnoliopsida</taxon>
        <taxon>eudicotyledons</taxon>
        <taxon>Gunneridae</taxon>
        <taxon>Pentapetalae</taxon>
        <taxon>rosids</taxon>
        <taxon>malvids</taxon>
        <taxon>Sapindales</taxon>
        <taxon>Anacardiaceae</taxon>
        <taxon>Pistacia</taxon>
    </lineage>
</organism>